<keyword evidence="3" id="KW-1185">Reference proteome</keyword>
<dbReference type="EMBL" id="FNFF01000002">
    <property type="protein sequence ID" value="SDJ73053.1"/>
    <property type="molecule type" value="Genomic_DNA"/>
</dbReference>
<evidence type="ECO:0000313" key="3">
    <source>
        <dbReference type="Proteomes" id="UP000199155"/>
    </source>
</evidence>
<proteinExistence type="predicted"/>
<sequence>MFEYEMQQLRQAELVREAAEQRRAAEARKLRRQRRAADQDTEGRVTHLQRKLRFVRAA</sequence>
<protein>
    <submittedName>
        <fullName evidence="2">Uncharacterized protein</fullName>
    </submittedName>
</protein>
<dbReference type="STRING" id="417292.SAMN05421806_102228"/>
<reference evidence="2 3" key="1">
    <citation type="submission" date="2016-10" db="EMBL/GenBank/DDBJ databases">
        <authorList>
            <person name="de Groot N.N."/>
        </authorList>
    </citation>
    <scope>NUCLEOTIDE SEQUENCE [LARGE SCALE GENOMIC DNA]</scope>
    <source>
        <strain evidence="2 3">CGMCC 4.5727</strain>
    </source>
</reference>
<dbReference type="RefSeq" id="WP_176953688.1">
    <property type="nucleotide sequence ID" value="NZ_FNFF01000002.1"/>
</dbReference>
<evidence type="ECO:0000313" key="2">
    <source>
        <dbReference type="EMBL" id="SDJ73053.1"/>
    </source>
</evidence>
<organism evidence="2 3">
    <name type="scientific">Streptomyces indicus</name>
    <dbReference type="NCBI Taxonomy" id="417292"/>
    <lineage>
        <taxon>Bacteria</taxon>
        <taxon>Bacillati</taxon>
        <taxon>Actinomycetota</taxon>
        <taxon>Actinomycetes</taxon>
        <taxon>Kitasatosporales</taxon>
        <taxon>Streptomycetaceae</taxon>
        <taxon>Streptomyces</taxon>
    </lineage>
</organism>
<dbReference type="Proteomes" id="UP000199155">
    <property type="component" value="Unassembled WGS sequence"/>
</dbReference>
<name>A0A1G8W4M4_9ACTN</name>
<evidence type="ECO:0000256" key="1">
    <source>
        <dbReference type="SAM" id="Coils"/>
    </source>
</evidence>
<keyword evidence="1" id="KW-0175">Coiled coil</keyword>
<feature type="coiled-coil region" evidence="1">
    <location>
        <begin position="9"/>
        <end position="36"/>
    </location>
</feature>
<gene>
    <name evidence="2" type="ORF">SAMN05421806_102228</name>
</gene>
<dbReference type="AlphaFoldDB" id="A0A1G8W4M4"/>
<accession>A0A1G8W4M4</accession>